<evidence type="ECO:0000313" key="4">
    <source>
        <dbReference type="Proteomes" id="UP001222027"/>
    </source>
</evidence>
<dbReference type="GO" id="GO:0005802">
    <property type="term" value="C:trans-Golgi network"/>
    <property type="evidence" value="ECO:0007669"/>
    <property type="project" value="TreeGrafter"/>
</dbReference>
<evidence type="ECO:0000313" key="3">
    <source>
        <dbReference type="EMBL" id="KAJ8484715.1"/>
    </source>
</evidence>
<dbReference type="GO" id="GO:0005768">
    <property type="term" value="C:endosome"/>
    <property type="evidence" value="ECO:0007669"/>
    <property type="project" value="TreeGrafter"/>
</dbReference>
<dbReference type="GO" id="GO:0032259">
    <property type="term" value="P:methylation"/>
    <property type="evidence" value="ECO:0007669"/>
    <property type="project" value="UniProtKB-KW"/>
</dbReference>
<dbReference type="EMBL" id="JAQQAF010000005">
    <property type="protein sequence ID" value="KAJ8484715.1"/>
    <property type="molecule type" value="Genomic_DNA"/>
</dbReference>
<accession>A0AAV8QT98</accession>
<comment type="subcellular location">
    <subcellularLocation>
        <location evidence="2">Membrane</location>
        <topology evidence="2">Single-pass type II membrane protein</topology>
    </subcellularLocation>
</comment>
<keyword evidence="2" id="KW-0735">Signal-anchor</keyword>
<comment type="similarity">
    <text evidence="2">Belongs to the methyltransferase superfamily.</text>
</comment>
<dbReference type="Pfam" id="PF03141">
    <property type="entry name" value="Methyltransf_29"/>
    <property type="match status" value="2"/>
</dbReference>
<dbReference type="AlphaFoldDB" id="A0AAV8QT98"/>
<organism evidence="3 4">
    <name type="scientific">Ensete ventricosum</name>
    <name type="common">Abyssinian banana</name>
    <name type="synonym">Musa ensete</name>
    <dbReference type="NCBI Taxonomy" id="4639"/>
    <lineage>
        <taxon>Eukaryota</taxon>
        <taxon>Viridiplantae</taxon>
        <taxon>Streptophyta</taxon>
        <taxon>Embryophyta</taxon>
        <taxon>Tracheophyta</taxon>
        <taxon>Spermatophyta</taxon>
        <taxon>Magnoliopsida</taxon>
        <taxon>Liliopsida</taxon>
        <taxon>Zingiberales</taxon>
        <taxon>Musaceae</taxon>
        <taxon>Ensete</taxon>
    </lineage>
</organism>
<keyword evidence="2" id="KW-0325">Glycoprotein</keyword>
<keyword evidence="4" id="KW-1185">Reference proteome</keyword>
<proteinExistence type="inferred from homology"/>
<dbReference type="PANTHER" id="PTHR10108:SF1144">
    <property type="entry name" value="METHYLTRANSFERASE PMT10-RELATED"/>
    <property type="match status" value="1"/>
</dbReference>
<dbReference type="GO" id="GO:0016020">
    <property type="term" value="C:membrane"/>
    <property type="evidence" value="ECO:0007669"/>
    <property type="project" value="UniProtKB-SubCell"/>
</dbReference>
<keyword evidence="2" id="KW-0812">Transmembrane</keyword>
<dbReference type="PANTHER" id="PTHR10108">
    <property type="entry name" value="SAM-DEPENDENT METHYLTRANSFERASE"/>
    <property type="match status" value="1"/>
</dbReference>
<evidence type="ECO:0000256" key="2">
    <source>
        <dbReference type="RuleBase" id="RU366043"/>
    </source>
</evidence>
<comment type="caution">
    <text evidence="3">The sequence shown here is derived from an EMBL/GenBank/DDBJ whole genome shotgun (WGS) entry which is preliminary data.</text>
</comment>
<gene>
    <name evidence="3" type="ORF">OPV22_017200</name>
</gene>
<evidence type="ECO:0000256" key="1">
    <source>
        <dbReference type="ARBA" id="ARBA00022603"/>
    </source>
</evidence>
<protein>
    <recommendedName>
        <fullName evidence="2">Methyltransferase</fullName>
        <ecNumber evidence="2">2.1.1.-</ecNumber>
    </recommendedName>
</protein>
<reference evidence="3 4" key="1">
    <citation type="submission" date="2022-12" db="EMBL/GenBank/DDBJ databases">
        <title>Chromosome-scale assembly of the Ensete ventricosum genome.</title>
        <authorList>
            <person name="Dussert Y."/>
            <person name="Stocks J."/>
            <person name="Wendawek A."/>
            <person name="Woldeyes F."/>
            <person name="Nichols R.A."/>
            <person name="Borrell J.S."/>
        </authorList>
    </citation>
    <scope>NUCLEOTIDE SEQUENCE [LARGE SCALE GENOMIC DNA]</scope>
    <source>
        <strain evidence="4">cv. Maze</strain>
        <tissue evidence="3">Seeds</tissue>
    </source>
</reference>
<dbReference type="Proteomes" id="UP001222027">
    <property type="component" value="Unassembled WGS sequence"/>
</dbReference>
<dbReference type="GO" id="GO:0008168">
    <property type="term" value="F:methyltransferase activity"/>
    <property type="evidence" value="ECO:0007669"/>
    <property type="project" value="UniProtKB-UniRule"/>
</dbReference>
<dbReference type="InterPro" id="IPR004159">
    <property type="entry name" value="Put_SAM_MeTrfase"/>
</dbReference>
<keyword evidence="2" id="KW-0808">Transferase</keyword>
<keyword evidence="1 2" id="KW-0489">Methyltransferase</keyword>
<sequence length="119" mass="13404">MDNEEAIKTERGRGLERHCLLAAKRIDCLVPAPKEYQKPIPWPQSRVKSVWFSNGGESQLIHGADQYLDQIPWMIPDIAFGNHTSCPRCCDIASFGAVLLSRNVLQHSGCHIQQARHLT</sequence>
<name>A0AAV8QT98_ENSVE</name>
<dbReference type="EC" id="2.1.1.-" evidence="2"/>